<evidence type="ECO:0000313" key="2">
    <source>
        <dbReference type="EMBL" id="ANZ76797.1"/>
    </source>
</evidence>
<reference evidence="2 3" key="1">
    <citation type="submission" date="2016-02" db="EMBL/GenBank/DDBJ databases">
        <title>Comparative genomic and transcriptomic foundation for Pichia pastoris.</title>
        <authorList>
            <person name="Love K.R."/>
            <person name="Shah K.A."/>
            <person name="Whittaker C.A."/>
            <person name="Wu J."/>
            <person name="Bartlett M.C."/>
            <person name="Ma D."/>
            <person name="Leeson R.L."/>
            <person name="Priest M."/>
            <person name="Young S.K."/>
            <person name="Love J.C."/>
        </authorList>
    </citation>
    <scope>NUCLEOTIDE SEQUENCE [LARGE SCALE GENOMIC DNA]</scope>
    <source>
        <strain evidence="2 3">ATCC 28485</strain>
    </source>
</reference>
<dbReference type="EMBL" id="CP014586">
    <property type="protein sequence ID" value="ANZ76797.1"/>
    <property type="molecule type" value="Genomic_DNA"/>
</dbReference>
<feature type="compositionally biased region" description="Basic and acidic residues" evidence="1">
    <location>
        <begin position="18"/>
        <end position="31"/>
    </location>
</feature>
<evidence type="ECO:0000256" key="1">
    <source>
        <dbReference type="SAM" id="MobiDB-lite"/>
    </source>
</evidence>
<keyword evidence="3" id="KW-1185">Reference proteome</keyword>
<feature type="region of interest" description="Disordered" evidence="1">
    <location>
        <begin position="12"/>
        <end position="31"/>
    </location>
</feature>
<accession>A0A1B2JFI1</accession>
<proteinExistence type="predicted"/>
<protein>
    <submittedName>
        <fullName evidence="2">BA75_03777T0</fullName>
    </submittedName>
</protein>
<evidence type="ECO:0000313" key="3">
    <source>
        <dbReference type="Proteomes" id="UP000094565"/>
    </source>
</evidence>
<sequence length="104" mass="12031">MKGGRDVQWMLDGGGGEWRAREDEGKKQETKIELTSEHTLSLHVEFLKSERSHRKGKQQSRENLPVQVPSFVRLSMRARGLPRLLQFFSVKIPFSSNIKCSYNK</sequence>
<organism evidence="2 3">
    <name type="scientific">Komagataella pastoris</name>
    <name type="common">Yeast</name>
    <name type="synonym">Pichia pastoris</name>
    <dbReference type="NCBI Taxonomy" id="4922"/>
    <lineage>
        <taxon>Eukaryota</taxon>
        <taxon>Fungi</taxon>
        <taxon>Dikarya</taxon>
        <taxon>Ascomycota</taxon>
        <taxon>Saccharomycotina</taxon>
        <taxon>Pichiomycetes</taxon>
        <taxon>Pichiales</taxon>
        <taxon>Pichiaceae</taxon>
        <taxon>Komagataella</taxon>
    </lineage>
</organism>
<dbReference type="AlphaFoldDB" id="A0A1B2JFI1"/>
<gene>
    <name evidence="2" type="ORF">ATY40_BA7503777</name>
</gene>
<dbReference type="Proteomes" id="UP000094565">
    <property type="component" value="Chromosome 3"/>
</dbReference>
<name>A0A1B2JFI1_PICPA</name>